<evidence type="ECO:0000313" key="2">
    <source>
        <dbReference type="EMBL" id="ACD24303.1"/>
    </source>
</evidence>
<evidence type="ECO:0000256" key="1">
    <source>
        <dbReference type="SAM" id="Phobius"/>
    </source>
</evidence>
<dbReference type="PATRIC" id="fig|935198.13.peg.1331"/>
<dbReference type="KEGG" id="cbk:CLL_A1384"/>
<dbReference type="HOGENOM" id="CLU_2022652_0_0_9"/>
<feature type="transmembrane region" description="Helical" evidence="1">
    <location>
        <begin position="66"/>
        <end position="87"/>
    </location>
</feature>
<reference evidence="2" key="1">
    <citation type="submission" date="2009-06" db="EMBL/GenBank/DDBJ databases">
        <authorList>
            <consortium name="US DOE Joint Genome Institute (JGI-PGF)"/>
            <person name="Lucas S."/>
            <person name="Copeland A."/>
            <person name="Lapidus A."/>
            <person name="Glavina del Rio T."/>
            <person name="Dalin E."/>
            <person name="Tice H."/>
            <person name="Bruce D."/>
            <person name="Goodwin L."/>
            <person name="Pitluck S."/>
            <person name="Kyrpides N."/>
            <person name="Mavromatis K."/>
            <person name="Ivanova N."/>
            <person name="Saunders E."/>
            <person name="Brettin T."/>
            <person name="Detter J.C."/>
            <person name="Han C."/>
            <person name="Larimer F."/>
            <person name="Land M."/>
            <person name="Hauser L."/>
            <person name="Markowitz V."/>
            <person name="Cheng J.-F."/>
            <person name="Hugenholtz P."/>
            <person name="Woyke T."/>
            <person name="Wu D."/>
            <person name="Gronow S."/>
            <person name="Klenk H.-P."/>
            <person name="Eisen J.A."/>
        </authorList>
    </citation>
    <scope>NUCLEOTIDE SEQUENCE</scope>
    <source>
        <strain evidence="2">Eklund 17B</strain>
    </source>
</reference>
<accession>U4PEV9</accession>
<gene>
    <name evidence="2" type="ordered locus">CLL_A1384</name>
</gene>
<keyword evidence="1" id="KW-0812">Transmembrane</keyword>
<protein>
    <submittedName>
        <fullName evidence="2">Uncharacterized protein</fullName>
    </submittedName>
</protein>
<dbReference type="AlphaFoldDB" id="B2TJG6"/>
<name>B2TJG6_CLOBB</name>
<proteinExistence type="predicted"/>
<reference evidence="2" key="2">
    <citation type="submission" date="2009-08" db="EMBL/GenBank/DDBJ databases">
        <authorList>
            <person name="Shrivastava S."/>
            <person name="Brinkac L.M."/>
            <person name="Dodson R.J."/>
            <person name="Harkins D.M."/>
            <person name="Durkin A.S."/>
            <person name="Sutton G."/>
        </authorList>
    </citation>
    <scope>NUCLEOTIDE SEQUENCE</scope>
    <source>
        <strain evidence="2">Eklund 17B</strain>
    </source>
</reference>
<organism evidence="2">
    <name type="scientific">Clostridium botulinum (strain Eklund 17B / Type B)</name>
    <dbReference type="NCBI Taxonomy" id="935198"/>
    <lineage>
        <taxon>Bacteria</taxon>
        <taxon>Bacillati</taxon>
        <taxon>Bacillota</taxon>
        <taxon>Clostridia</taxon>
        <taxon>Eubacteriales</taxon>
        <taxon>Clostridiaceae</taxon>
        <taxon>Clostridium</taxon>
    </lineage>
</organism>
<accession>B2TJG6</accession>
<keyword evidence="1" id="KW-1133">Transmembrane helix</keyword>
<keyword evidence="1" id="KW-0472">Membrane</keyword>
<sequence>MNLQGKNKIPKTTFVLNILATVMGIFAIFNLYTSHKYIAGIIENGFDPSKQLSDVINYYLNSVTQYVFYGICLFTLGYIIKKVAYLVDAMNIRKLDKEHLVIASLEKDENDEIDRILKDLEG</sequence>
<dbReference type="EMBL" id="CP001056">
    <property type="protein sequence ID" value="ACD24303.1"/>
    <property type="molecule type" value="Genomic_DNA"/>
</dbReference>
<feature type="transmembrane region" description="Helical" evidence="1">
    <location>
        <begin position="12"/>
        <end position="32"/>
    </location>
</feature>